<sequence length="228" mass="24702">MFNNHGGFDIKGGAFNNVNGNQYNNSGRGNQYNNEGSGPQHVDGTQHYGGTQNQYFDGSHYNNTGDGPQHVNSGNGTQNSHTIDSRSQGFVHPYHAGWGLSQPDEDYPQYNTERNSGYPLTNDWHPYPPLLAVSQRDGYTRGAPPPVQRPASRPTAHYAPGNVEEGYAHANSPSSQIDYVSSDTSALRQSDRKGTHGRAPKPGEVGDDDRDADEGVGEVEGRSISDAE</sequence>
<keyword evidence="3" id="KW-1185">Reference proteome</keyword>
<comment type="caution">
    <text evidence="2">The sequence shown here is derived from an EMBL/GenBank/DDBJ whole genome shotgun (WGS) entry which is preliminary data.</text>
</comment>
<feature type="region of interest" description="Disordered" evidence="1">
    <location>
        <begin position="135"/>
        <end position="228"/>
    </location>
</feature>
<name>A0AAW0C1G3_9AGAR</name>
<evidence type="ECO:0000256" key="1">
    <source>
        <dbReference type="SAM" id="MobiDB-lite"/>
    </source>
</evidence>
<feature type="compositionally biased region" description="Polar residues" evidence="1">
    <location>
        <begin position="171"/>
        <end position="188"/>
    </location>
</feature>
<organism evidence="2 3">
    <name type="scientific">Paramarasmius palmivorus</name>
    <dbReference type="NCBI Taxonomy" id="297713"/>
    <lineage>
        <taxon>Eukaryota</taxon>
        <taxon>Fungi</taxon>
        <taxon>Dikarya</taxon>
        <taxon>Basidiomycota</taxon>
        <taxon>Agaricomycotina</taxon>
        <taxon>Agaricomycetes</taxon>
        <taxon>Agaricomycetidae</taxon>
        <taxon>Agaricales</taxon>
        <taxon>Marasmiineae</taxon>
        <taxon>Marasmiaceae</taxon>
        <taxon>Paramarasmius</taxon>
    </lineage>
</organism>
<feature type="compositionally biased region" description="Low complexity" evidence="1">
    <location>
        <begin position="16"/>
        <end position="25"/>
    </location>
</feature>
<proteinExistence type="predicted"/>
<evidence type="ECO:0000313" key="3">
    <source>
        <dbReference type="Proteomes" id="UP001383192"/>
    </source>
</evidence>
<evidence type="ECO:0000313" key="2">
    <source>
        <dbReference type="EMBL" id="KAK7032558.1"/>
    </source>
</evidence>
<feature type="compositionally biased region" description="Polar residues" evidence="1">
    <location>
        <begin position="48"/>
        <end position="88"/>
    </location>
</feature>
<dbReference type="AlphaFoldDB" id="A0AAW0C1G3"/>
<feature type="region of interest" description="Disordered" evidence="1">
    <location>
        <begin position="1"/>
        <end position="123"/>
    </location>
</feature>
<accession>A0AAW0C1G3</accession>
<protein>
    <submittedName>
        <fullName evidence="2">Uncharacterized protein</fullName>
    </submittedName>
</protein>
<feature type="compositionally biased region" description="Acidic residues" evidence="1">
    <location>
        <begin position="205"/>
        <end position="217"/>
    </location>
</feature>
<dbReference type="EMBL" id="JAYKXP010000063">
    <property type="protein sequence ID" value="KAK7032558.1"/>
    <property type="molecule type" value="Genomic_DNA"/>
</dbReference>
<dbReference type="Proteomes" id="UP001383192">
    <property type="component" value="Unassembled WGS sequence"/>
</dbReference>
<reference evidence="2 3" key="1">
    <citation type="submission" date="2024-01" db="EMBL/GenBank/DDBJ databases">
        <title>A draft genome for a cacao thread blight-causing isolate of Paramarasmius palmivorus.</title>
        <authorList>
            <person name="Baruah I.K."/>
            <person name="Bukari Y."/>
            <person name="Amoako-Attah I."/>
            <person name="Meinhardt L.W."/>
            <person name="Bailey B.A."/>
            <person name="Cohen S.P."/>
        </authorList>
    </citation>
    <scope>NUCLEOTIDE SEQUENCE [LARGE SCALE GENOMIC DNA]</scope>
    <source>
        <strain evidence="2 3">GH-12</strain>
    </source>
</reference>
<gene>
    <name evidence="2" type="ORF">VNI00_012957</name>
</gene>
<feature type="compositionally biased region" description="Polar residues" evidence="1">
    <location>
        <begin position="109"/>
        <end position="119"/>
    </location>
</feature>
<feature type="compositionally biased region" description="Basic and acidic residues" evidence="1">
    <location>
        <begin position="219"/>
        <end position="228"/>
    </location>
</feature>
<feature type="compositionally biased region" description="Polar residues" evidence="1">
    <location>
        <begin position="26"/>
        <end position="37"/>
    </location>
</feature>